<dbReference type="SUPFAM" id="SSF52799">
    <property type="entry name" value="(Phosphotyrosine protein) phosphatases II"/>
    <property type="match status" value="1"/>
</dbReference>
<accession>A0A7W6EVQ6</accession>
<evidence type="ECO:0000256" key="1">
    <source>
        <dbReference type="ARBA" id="ARBA00009580"/>
    </source>
</evidence>
<dbReference type="GO" id="GO:0004721">
    <property type="term" value="F:phosphoprotein phosphatase activity"/>
    <property type="evidence" value="ECO:0007669"/>
    <property type="project" value="InterPro"/>
</dbReference>
<dbReference type="PROSITE" id="PS00383">
    <property type="entry name" value="TYR_PHOSPHATASE_1"/>
    <property type="match status" value="1"/>
</dbReference>
<keyword evidence="3" id="KW-1185">Reference proteome</keyword>
<dbReference type="EMBL" id="JACICY010000003">
    <property type="protein sequence ID" value="MBB3860553.1"/>
    <property type="molecule type" value="Genomic_DNA"/>
</dbReference>
<organism evidence="2 3">
    <name type="scientific">Novosphingobium hassiacum</name>
    <dbReference type="NCBI Taxonomy" id="173676"/>
    <lineage>
        <taxon>Bacteria</taxon>
        <taxon>Pseudomonadati</taxon>
        <taxon>Pseudomonadota</taxon>
        <taxon>Alphaproteobacteria</taxon>
        <taxon>Sphingomonadales</taxon>
        <taxon>Sphingomonadaceae</taxon>
        <taxon>Novosphingobium</taxon>
    </lineage>
</organism>
<evidence type="ECO:0000313" key="3">
    <source>
        <dbReference type="Proteomes" id="UP000562395"/>
    </source>
</evidence>
<reference evidence="2 3" key="1">
    <citation type="submission" date="2020-08" db="EMBL/GenBank/DDBJ databases">
        <title>Genomic Encyclopedia of Type Strains, Phase IV (KMG-IV): sequencing the most valuable type-strain genomes for metagenomic binning, comparative biology and taxonomic classification.</title>
        <authorList>
            <person name="Goeker M."/>
        </authorList>
    </citation>
    <scope>NUCLEOTIDE SEQUENCE [LARGE SCALE GENOMIC DNA]</scope>
    <source>
        <strain evidence="2 3">DSM 14552</strain>
    </source>
</reference>
<dbReference type="InterPro" id="IPR029021">
    <property type="entry name" value="Prot-tyrosine_phosphatase-like"/>
</dbReference>
<sequence>MTDHDGMASGPDFRDDQTMQDRVLPLRGIHNFRDYGGYAARGGRLRRGVLWRSGQHCDASPEDLDVVHELGLGTVFDLRGDSERAANPCLRHQDFAGEVLFHPGETASEHGRAVHEEAARGVVTAEDARKAMLRLYEQLAYREVLVGTFRLYLKTLATRDAPSLLHCLAGKDRTGVAAAIVHSVLGVHHDDIVADYLLTNTAGDAEARIAAGARHVRSGFGRSMDDAAVRVLMGVEAAFLDRAFKSMTERHGSVEGYARDMLGLTPEMLAGLEARLVA</sequence>
<dbReference type="PANTHER" id="PTHR31126">
    <property type="entry name" value="TYROSINE-PROTEIN PHOSPHATASE"/>
    <property type="match status" value="1"/>
</dbReference>
<dbReference type="InterPro" id="IPR026893">
    <property type="entry name" value="Tyr/Ser_Pase_IphP-type"/>
</dbReference>
<evidence type="ECO:0000313" key="2">
    <source>
        <dbReference type="EMBL" id="MBB3860553.1"/>
    </source>
</evidence>
<dbReference type="RefSeq" id="WP_246385680.1">
    <property type="nucleotide sequence ID" value="NZ_JACICY010000003.1"/>
</dbReference>
<comment type="similarity">
    <text evidence="1">Belongs to the protein-tyrosine phosphatase family.</text>
</comment>
<comment type="caution">
    <text evidence="2">The sequence shown here is derived from an EMBL/GenBank/DDBJ whole genome shotgun (WGS) entry which is preliminary data.</text>
</comment>
<dbReference type="InterPro" id="IPR016130">
    <property type="entry name" value="Tyr_Pase_AS"/>
</dbReference>
<dbReference type="Gene3D" id="3.90.190.10">
    <property type="entry name" value="Protein tyrosine phosphatase superfamily"/>
    <property type="match status" value="1"/>
</dbReference>
<dbReference type="AlphaFoldDB" id="A0A7W6EVQ6"/>
<dbReference type="Pfam" id="PF13350">
    <property type="entry name" value="Y_phosphatase3"/>
    <property type="match status" value="1"/>
</dbReference>
<protein>
    <submittedName>
        <fullName evidence="2">Protein tyrosine/serine phosphatase</fullName>
    </submittedName>
</protein>
<dbReference type="Proteomes" id="UP000562395">
    <property type="component" value="Unassembled WGS sequence"/>
</dbReference>
<name>A0A7W6EVQ6_9SPHN</name>
<gene>
    <name evidence="2" type="ORF">GGQ88_001819</name>
</gene>
<dbReference type="PANTHER" id="PTHR31126:SF1">
    <property type="entry name" value="TYROSINE SPECIFIC PROTEIN PHOSPHATASES DOMAIN-CONTAINING PROTEIN"/>
    <property type="match status" value="1"/>
</dbReference>
<proteinExistence type="inferred from homology"/>